<keyword evidence="1" id="KW-0812">Transmembrane</keyword>
<reference evidence="2 3" key="1">
    <citation type="submission" date="2017-11" db="EMBL/GenBank/DDBJ databases">
        <title>De-novo sequencing of pomegranate (Punica granatum L.) genome.</title>
        <authorList>
            <person name="Akparov Z."/>
            <person name="Amiraslanov A."/>
            <person name="Hajiyeva S."/>
            <person name="Abbasov M."/>
            <person name="Kaur K."/>
            <person name="Hamwieh A."/>
            <person name="Solovyev V."/>
            <person name="Salamov A."/>
            <person name="Braich B."/>
            <person name="Kosarev P."/>
            <person name="Mahmoud A."/>
            <person name="Hajiyev E."/>
            <person name="Babayeva S."/>
            <person name="Izzatullayeva V."/>
            <person name="Mammadov A."/>
            <person name="Mammadov A."/>
            <person name="Sharifova S."/>
            <person name="Ojaghi J."/>
            <person name="Eynullazada K."/>
            <person name="Bayramov B."/>
            <person name="Abdulazimova A."/>
            <person name="Shahmuradov I."/>
        </authorList>
    </citation>
    <scope>NUCLEOTIDE SEQUENCE [LARGE SCALE GENOMIC DNA]</scope>
    <source>
        <strain evidence="3">cv. AG2017</strain>
        <tissue evidence="2">Leaf</tissue>
    </source>
</reference>
<dbReference type="EMBL" id="PGOL01000571">
    <property type="protein sequence ID" value="PKI68031.1"/>
    <property type="molecule type" value="Genomic_DNA"/>
</dbReference>
<accession>A0A2I0KHU6</accession>
<gene>
    <name evidence="2" type="ORF">CRG98_011627</name>
</gene>
<keyword evidence="3" id="KW-1185">Reference proteome</keyword>
<dbReference type="AlphaFoldDB" id="A0A2I0KHU6"/>
<comment type="caution">
    <text evidence="2">The sequence shown here is derived from an EMBL/GenBank/DDBJ whole genome shotgun (WGS) entry which is preliminary data.</text>
</comment>
<evidence type="ECO:0000256" key="1">
    <source>
        <dbReference type="SAM" id="Phobius"/>
    </source>
</evidence>
<proteinExistence type="predicted"/>
<keyword evidence="1" id="KW-1133">Transmembrane helix</keyword>
<organism evidence="2 3">
    <name type="scientific">Punica granatum</name>
    <name type="common">Pomegranate</name>
    <dbReference type="NCBI Taxonomy" id="22663"/>
    <lineage>
        <taxon>Eukaryota</taxon>
        <taxon>Viridiplantae</taxon>
        <taxon>Streptophyta</taxon>
        <taxon>Embryophyta</taxon>
        <taxon>Tracheophyta</taxon>
        <taxon>Spermatophyta</taxon>
        <taxon>Magnoliopsida</taxon>
        <taxon>eudicotyledons</taxon>
        <taxon>Gunneridae</taxon>
        <taxon>Pentapetalae</taxon>
        <taxon>rosids</taxon>
        <taxon>malvids</taxon>
        <taxon>Myrtales</taxon>
        <taxon>Lythraceae</taxon>
        <taxon>Punica</taxon>
    </lineage>
</organism>
<protein>
    <submittedName>
        <fullName evidence="2">Uncharacterized protein</fullName>
    </submittedName>
</protein>
<feature type="transmembrane region" description="Helical" evidence="1">
    <location>
        <begin position="74"/>
        <end position="97"/>
    </location>
</feature>
<evidence type="ECO:0000313" key="3">
    <source>
        <dbReference type="Proteomes" id="UP000233551"/>
    </source>
</evidence>
<name>A0A2I0KHU6_PUNGR</name>
<sequence>MSALSGQPILLDSRWGLPVNSLPYVLDQAAEVPAEGSTLPLPAPLERGTPGLHSGPWHVHPAVDVVTTLPEDHMAIVLAALIAHYNFYFCYFAFVSCSSWPLCSIRKLKYPTDNANDVVVKQVVPKVCRPEFRLVGAHMHALSHGLGVSTFLWGRMTDMREKESPLPVYDSKVEGR</sequence>
<dbReference type="Proteomes" id="UP000233551">
    <property type="component" value="Unassembled WGS sequence"/>
</dbReference>
<keyword evidence="1" id="KW-0472">Membrane</keyword>
<evidence type="ECO:0000313" key="2">
    <source>
        <dbReference type="EMBL" id="PKI68031.1"/>
    </source>
</evidence>